<keyword evidence="2" id="KW-0805">Transcription regulation</keyword>
<dbReference type="PANTHER" id="PTHR30126">
    <property type="entry name" value="HTH-TYPE TRANSCRIPTIONAL REGULATOR"/>
    <property type="match status" value="1"/>
</dbReference>
<dbReference type="Gene3D" id="3.40.190.290">
    <property type="match status" value="1"/>
</dbReference>
<feature type="domain" description="HTH lysR-type" evidence="5">
    <location>
        <begin position="1"/>
        <end position="58"/>
    </location>
</feature>
<keyword evidence="7" id="KW-1185">Reference proteome</keyword>
<dbReference type="SUPFAM" id="SSF46785">
    <property type="entry name" value="Winged helix' DNA-binding domain"/>
    <property type="match status" value="1"/>
</dbReference>
<dbReference type="Gene3D" id="1.10.10.10">
    <property type="entry name" value="Winged helix-like DNA-binding domain superfamily/Winged helix DNA-binding domain"/>
    <property type="match status" value="1"/>
</dbReference>
<comment type="similarity">
    <text evidence="1">Belongs to the LysR transcriptional regulatory family.</text>
</comment>
<proteinExistence type="inferred from homology"/>
<evidence type="ECO:0000256" key="2">
    <source>
        <dbReference type="ARBA" id="ARBA00023015"/>
    </source>
</evidence>
<dbReference type="PROSITE" id="PS50931">
    <property type="entry name" value="HTH_LYSR"/>
    <property type="match status" value="1"/>
</dbReference>
<evidence type="ECO:0000256" key="4">
    <source>
        <dbReference type="ARBA" id="ARBA00023163"/>
    </source>
</evidence>
<dbReference type="InterPro" id="IPR005119">
    <property type="entry name" value="LysR_subst-bd"/>
</dbReference>
<evidence type="ECO:0000313" key="7">
    <source>
        <dbReference type="Proteomes" id="UP000286402"/>
    </source>
</evidence>
<dbReference type="InterPro" id="IPR036388">
    <property type="entry name" value="WH-like_DNA-bd_sf"/>
</dbReference>
<dbReference type="InterPro" id="IPR000847">
    <property type="entry name" value="LysR_HTH_N"/>
</dbReference>
<dbReference type="FunFam" id="1.10.10.10:FF:000001">
    <property type="entry name" value="LysR family transcriptional regulator"/>
    <property type="match status" value="1"/>
</dbReference>
<dbReference type="SUPFAM" id="SSF53850">
    <property type="entry name" value="Periplasmic binding protein-like II"/>
    <property type="match status" value="1"/>
</dbReference>
<dbReference type="InterPro" id="IPR036390">
    <property type="entry name" value="WH_DNA-bd_sf"/>
</dbReference>
<reference evidence="6 7" key="1">
    <citation type="submission" date="2016-07" db="EMBL/GenBank/DDBJ databases">
        <title>Genome analysis of Sphingobacterium siyangense T12B17.</title>
        <authorList>
            <person name="Xu D."/>
            <person name="Su Y."/>
            <person name="Zheng S."/>
        </authorList>
    </citation>
    <scope>NUCLEOTIDE SEQUENCE [LARGE SCALE GENOMIC DNA]</scope>
    <source>
        <strain evidence="6 7">T12B17</strain>
    </source>
</reference>
<dbReference type="Pfam" id="PF03466">
    <property type="entry name" value="LysR_substrate"/>
    <property type="match status" value="1"/>
</dbReference>
<evidence type="ECO:0000256" key="3">
    <source>
        <dbReference type="ARBA" id="ARBA00023125"/>
    </source>
</evidence>
<evidence type="ECO:0000259" key="5">
    <source>
        <dbReference type="PROSITE" id="PS50931"/>
    </source>
</evidence>
<keyword evidence="4" id="KW-0804">Transcription</keyword>
<name>A0A420FPK3_9SPHI</name>
<evidence type="ECO:0000256" key="1">
    <source>
        <dbReference type="ARBA" id="ARBA00009437"/>
    </source>
</evidence>
<accession>A0A420FPK3</accession>
<evidence type="ECO:0000313" key="6">
    <source>
        <dbReference type="EMBL" id="RKF34856.1"/>
    </source>
</evidence>
<dbReference type="GO" id="GO:0000976">
    <property type="term" value="F:transcription cis-regulatory region binding"/>
    <property type="evidence" value="ECO:0007669"/>
    <property type="project" value="TreeGrafter"/>
</dbReference>
<dbReference type="RefSeq" id="WP_120334640.1">
    <property type="nucleotide sequence ID" value="NZ_MCAQ01000023.1"/>
</dbReference>
<comment type="caution">
    <text evidence="6">The sequence shown here is derived from an EMBL/GenBank/DDBJ whole genome shotgun (WGS) entry which is preliminary data.</text>
</comment>
<dbReference type="GO" id="GO:0003700">
    <property type="term" value="F:DNA-binding transcription factor activity"/>
    <property type="evidence" value="ECO:0007669"/>
    <property type="project" value="InterPro"/>
</dbReference>
<dbReference type="AlphaFoldDB" id="A0A420FPK3"/>
<dbReference type="EMBL" id="MCAQ01000023">
    <property type="protein sequence ID" value="RKF34856.1"/>
    <property type="molecule type" value="Genomic_DNA"/>
</dbReference>
<dbReference type="PANTHER" id="PTHR30126:SF40">
    <property type="entry name" value="HTH-TYPE TRANSCRIPTIONAL REGULATOR GLTR"/>
    <property type="match status" value="1"/>
</dbReference>
<protein>
    <submittedName>
        <fullName evidence="6">LysR family transcriptional regulator</fullName>
    </submittedName>
</protein>
<sequence>MNTNDLKIFEAVVESGSFTKAADIMFTVQSNVTARIKSLEEEFNAKLFSRTSRKVELTEEGKILMNYAKQIQHLVEEAKNEIISNETVNGHLTIGCMETTMTLKAPEILLAFGEKYPAVELEFKSDNRDSLISAVLNYKLDAAFVSGPLNISGLEKIKIKEEQLVILASSKEAGLNKLLAKEPMKSIVFDNGCIFRERLESWFSHKGIHNYKSIELNSIEGIINFVDAGLGISLLPEEVVSRYYQGRNICTYSLNKQLGTMTTLLVYRKGKAPSTALQSFIDMHIEDIA</sequence>
<keyword evidence="3" id="KW-0238">DNA-binding</keyword>
<dbReference type="Proteomes" id="UP000286402">
    <property type="component" value="Unassembled WGS sequence"/>
</dbReference>
<dbReference type="Pfam" id="PF00126">
    <property type="entry name" value="HTH_1"/>
    <property type="match status" value="1"/>
</dbReference>
<gene>
    <name evidence="6" type="ORF">BCY89_07800</name>
</gene>
<organism evidence="6 7">
    <name type="scientific">Sphingobacterium siyangense</name>
    <dbReference type="NCBI Taxonomy" id="459529"/>
    <lineage>
        <taxon>Bacteria</taxon>
        <taxon>Pseudomonadati</taxon>
        <taxon>Bacteroidota</taxon>
        <taxon>Sphingobacteriia</taxon>
        <taxon>Sphingobacteriales</taxon>
        <taxon>Sphingobacteriaceae</taxon>
        <taxon>Sphingobacterium</taxon>
    </lineage>
</organism>